<keyword evidence="3" id="KW-0732">Signal</keyword>
<dbReference type="Gene3D" id="2.40.160.20">
    <property type="match status" value="1"/>
</dbReference>
<comment type="subcellular location">
    <subcellularLocation>
        <location evidence="1">Cell outer membrane</location>
        <topology evidence="1">Multi-pass membrane protein</topology>
    </subcellularLocation>
</comment>
<name>A0A6L8KGU8_9BURK</name>
<dbReference type="GO" id="GO:0009279">
    <property type="term" value="C:cell outer membrane"/>
    <property type="evidence" value="ECO:0007669"/>
    <property type="project" value="UniProtKB-SubCell"/>
</dbReference>
<keyword evidence="5" id="KW-1185">Reference proteome</keyword>
<comment type="function">
    <text evidence="1">Has lipid A 3-O-deacylase activity. Hydrolyzes the ester bond at the 3 position of lipid A, a bioactive component of lipopolysaccharide (LPS), thereby releasing the primary fatty acyl moiety.</text>
</comment>
<keyword evidence="1" id="KW-0472">Membrane</keyword>
<dbReference type="Pfam" id="PF09411">
    <property type="entry name" value="PagL"/>
    <property type="match status" value="1"/>
</dbReference>
<dbReference type="InterPro" id="IPR018550">
    <property type="entry name" value="Lipid-A_deacylase-rel"/>
</dbReference>
<feature type="site" description="Critical for activity" evidence="2">
    <location>
        <position position="160"/>
    </location>
</feature>
<dbReference type="GO" id="GO:0050528">
    <property type="term" value="F:acyloxyacyl hydrolase activity"/>
    <property type="evidence" value="ECO:0007669"/>
    <property type="project" value="UniProtKB-EC"/>
</dbReference>
<keyword evidence="1" id="KW-0998">Cell outer membrane</keyword>
<gene>
    <name evidence="4" type="ORF">GTP46_13680</name>
</gene>
<evidence type="ECO:0000313" key="5">
    <source>
        <dbReference type="Proteomes" id="UP000479335"/>
    </source>
</evidence>
<dbReference type="SUPFAM" id="SSF56925">
    <property type="entry name" value="OMPA-like"/>
    <property type="match status" value="1"/>
</dbReference>
<organism evidence="4 5">
    <name type="scientific">Duganella flavida</name>
    <dbReference type="NCBI Taxonomy" id="2692175"/>
    <lineage>
        <taxon>Bacteria</taxon>
        <taxon>Pseudomonadati</taxon>
        <taxon>Pseudomonadota</taxon>
        <taxon>Betaproteobacteria</taxon>
        <taxon>Burkholderiales</taxon>
        <taxon>Oxalobacteraceae</taxon>
        <taxon>Telluria group</taxon>
        <taxon>Duganella</taxon>
    </lineage>
</organism>
<dbReference type="InterPro" id="IPR011250">
    <property type="entry name" value="OMP/PagP_B-barrel"/>
</dbReference>
<comment type="caution">
    <text evidence="4">The sequence shown here is derived from an EMBL/GenBank/DDBJ whole genome shotgun (WGS) entry which is preliminary data.</text>
</comment>
<proteinExistence type="inferred from homology"/>
<evidence type="ECO:0000256" key="2">
    <source>
        <dbReference type="PIRSR" id="PIRSR029681-2"/>
    </source>
</evidence>
<reference evidence="4 5" key="1">
    <citation type="submission" date="2019-12" db="EMBL/GenBank/DDBJ databases">
        <title>Novel species isolated from a subtropical stream in China.</title>
        <authorList>
            <person name="Lu H."/>
        </authorList>
    </citation>
    <scope>NUCLEOTIDE SEQUENCE [LARGE SCALE GENOMIC DNA]</scope>
    <source>
        <strain evidence="4 5">FT135W</strain>
    </source>
</reference>
<protein>
    <recommendedName>
        <fullName evidence="1">Lipid A deacylase</fullName>
        <ecNumber evidence="1">3.1.1.77</ecNumber>
    </recommendedName>
    <alternativeName>
        <fullName evidence="1">LPS 3-O-deacylase</fullName>
    </alternativeName>
    <alternativeName>
        <fullName evidence="1">Outer membrane enzyme</fullName>
    </alternativeName>
</protein>
<keyword evidence="1 4" id="KW-0378">Hydrolase</keyword>
<accession>A0A6L8KGU8</accession>
<comment type="catalytic activity">
    <reaction evidence="1">
        <text>a 3-(acyloxy)acyl derivative of bacterial toxin + H2O = a 3-hydroxyacyl derivative of bacterial toxin + a fatty acid + H(+)</text>
        <dbReference type="Rhea" id="RHEA:12032"/>
        <dbReference type="ChEBI" id="CHEBI:15377"/>
        <dbReference type="ChEBI" id="CHEBI:15378"/>
        <dbReference type="ChEBI" id="CHEBI:28868"/>
        <dbReference type="ChEBI" id="CHEBI:136853"/>
        <dbReference type="ChEBI" id="CHEBI:140675"/>
        <dbReference type="EC" id="3.1.1.77"/>
    </reaction>
</comment>
<comment type="similarity">
    <text evidence="1">Belongs to the PagL family.</text>
</comment>
<dbReference type="EC" id="3.1.1.77" evidence="1"/>
<dbReference type="EMBL" id="WWCN01000007">
    <property type="protein sequence ID" value="MYM23701.1"/>
    <property type="molecule type" value="Genomic_DNA"/>
</dbReference>
<evidence type="ECO:0000313" key="4">
    <source>
        <dbReference type="EMBL" id="MYM23701.1"/>
    </source>
</evidence>
<feature type="chain" id="PRO_5026862068" description="Lipid A deacylase" evidence="3">
    <location>
        <begin position="22"/>
        <end position="181"/>
    </location>
</feature>
<comment type="subunit">
    <text evidence="1">Homodimer.</text>
</comment>
<dbReference type="Proteomes" id="UP000479335">
    <property type="component" value="Unassembled WGS sequence"/>
</dbReference>
<evidence type="ECO:0000256" key="3">
    <source>
        <dbReference type="SAM" id="SignalP"/>
    </source>
</evidence>
<dbReference type="RefSeq" id="WP_161007179.1">
    <property type="nucleotide sequence ID" value="NZ_WWCN01000007.1"/>
</dbReference>
<evidence type="ECO:0000256" key="1">
    <source>
        <dbReference type="PIRNR" id="PIRNR029681"/>
    </source>
</evidence>
<sequence>MFNKKMIALAAALVVSQVALADDKLIDSVSVDYGTAAKVRMERFSVAKDWDVQWFQSNGTHLSGYWEASVGLWQQKQYKNISGNDKNLWDIGFTPVFRFQNDNKKGLYYEGGIGVHRLSDLYNNDTYRLSTLFQFGDHIGVGYVFDNKWEVAAKVQHFSNGGYKKPNTGINYLEVKAAYHF</sequence>
<dbReference type="PIRSF" id="PIRSF029681">
    <property type="entry name" value="PagL"/>
    <property type="match status" value="1"/>
</dbReference>
<feature type="signal peptide" evidence="3">
    <location>
        <begin position="1"/>
        <end position="21"/>
    </location>
</feature>
<dbReference type="AlphaFoldDB" id="A0A6L8KGU8"/>